<evidence type="ECO:0000313" key="2">
    <source>
        <dbReference type="Proteomes" id="UP000184048"/>
    </source>
</evidence>
<evidence type="ECO:0008006" key="3">
    <source>
        <dbReference type="Google" id="ProtNLM"/>
    </source>
</evidence>
<accession>A0A1M4ZQH8</accession>
<dbReference type="EMBL" id="FQUU01000007">
    <property type="protein sequence ID" value="SHF20350.1"/>
    <property type="molecule type" value="Genomic_DNA"/>
</dbReference>
<dbReference type="Proteomes" id="UP000184048">
    <property type="component" value="Unassembled WGS sequence"/>
</dbReference>
<sequence length="297" mass="34012">MRKVYFASFLLILTALNSCKKNDLKGMNGIFNKNKYDYVQASAPGIIPETSGSIALFTKTYDASSRLQSIYSRFRNVATGIQYSFNLNVSYQPGQMIFTRDNGDTTAVLNFSPNGRLTSAKAATPFYLDWSYRRDYNFIYAGNVLREIQISGEVHSVDAGQWIPYIQLAYDKGNKNITRLTAGGIYRSSDKSWIDYRYDASRKARAQVYPDDMFGDYHMFYFFLKYLNVLPELQPENLLTSSSFGGEGISYPASFERQYSNHQLDASGKLVSYTQHSAFPTNQERTENWQIDWTCFK</sequence>
<organism evidence="1 2">
    <name type="scientific">Flavisolibacter ginsengisoli DSM 18119</name>
    <dbReference type="NCBI Taxonomy" id="1121884"/>
    <lineage>
        <taxon>Bacteria</taxon>
        <taxon>Pseudomonadati</taxon>
        <taxon>Bacteroidota</taxon>
        <taxon>Chitinophagia</taxon>
        <taxon>Chitinophagales</taxon>
        <taxon>Chitinophagaceae</taxon>
        <taxon>Flavisolibacter</taxon>
    </lineage>
</organism>
<name>A0A1M4ZQH8_9BACT</name>
<keyword evidence="2" id="KW-1185">Reference proteome</keyword>
<proteinExistence type="predicted"/>
<protein>
    <recommendedName>
        <fullName evidence="3">DUF4595 domain-containing protein</fullName>
    </recommendedName>
</protein>
<dbReference type="AlphaFoldDB" id="A0A1M4ZQH8"/>
<reference evidence="1 2" key="1">
    <citation type="submission" date="2016-11" db="EMBL/GenBank/DDBJ databases">
        <authorList>
            <person name="Jaros S."/>
            <person name="Januszkiewicz K."/>
            <person name="Wedrychowicz H."/>
        </authorList>
    </citation>
    <scope>NUCLEOTIDE SEQUENCE [LARGE SCALE GENOMIC DNA]</scope>
    <source>
        <strain evidence="1 2">DSM 18119</strain>
    </source>
</reference>
<dbReference type="RefSeq" id="WP_072835230.1">
    <property type="nucleotide sequence ID" value="NZ_FQUU01000007.1"/>
</dbReference>
<dbReference type="STRING" id="1121884.SAMN02745131_02038"/>
<gene>
    <name evidence="1" type="ORF">SAMN02745131_02038</name>
</gene>
<evidence type="ECO:0000313" key="1">
    <source>
        <dbReference type="EMBL" id="SHF20350.1"/>
    </source>
</evidence>